<evidence type="ECO:0000313" key="1">
    <source>
        <dbReference type="EMBL" id="ACN28805.1"/>
    </source>
</evidence>
<reference evidence="1" key="1">
    <citation type="journal article" date="2009" name="PLoS Genet.">
        <title>Sequencing, mapping, and analysis of 27,455 maize full-length cDNAs.</title>
        <authorList>
            <person name="Soderlund C."/>
            <person name="Descour A."/>
            <person name="Kudrna D."/>
            <person name="Bomhoff M."/>
            <person name="Boyd L."/>
            <person name="Currie J."/>
            <person name="Angelova A."/>
            <person name="Collura K."/>
            <person name="Wissotski M."/>
            <person name="Ashley E."/>
            <person name="Morrow D."/>
            <person name="Fernandes J."/>
            <person name="Walbot V."/>
            <person name="Yu Y."/>
        </authorList>
    </citation>
    <scope>NUCLEOTIDE SEQUENCE</scope>
    <source>
        <strain evidence="1">B73</strain>
    </source>
</reference>
<organism evidence="1">
    <name type="scientific">Zea mays</name>
    <name type="common">Maize</name>
    <dbReference type="NCBI Taxonomy" id="4577"/>
    <lineage>
        <taxon>Eukaryota</taxon>
        <taxon>Viridiplantae</taxon>
        <taxon>Streptophyta</taxon>
        <taxon>Embryophyta</taxon>
        <taxon>Tracheophyta</taxon>
        <taxon>Spermatophyta</taxon>
        <taxon>Magnoliopsida</taxon>
        <taxon>Liliopsida</taxon>
        <taxon>Poales</taxon>
        <taxon>Poaceae</taxon>
        <taxon>PACMAD clade</taxon>
        <taxon>Panicoideae</taxon>
        <taxon>Andropogonodae</taxon>
        <taxon>Andropogoneae</taxon>
        <taxon>Tripsacinae</taxon>
        <taxon>Zea</taxon>
    </lineage>
</organism>
<proteinExistence type="evidence at transcript level"/>
<name>C0P739_MAIZE</name>
<dbReference type="AlphaFoldDB" id="C0P739"/>
<protein>
    <submittedName>
        <fullName evidence="1">Uncharacterized protein</fullName>
    </submittedName>
</protein>
<dbReference type="EMBL" id="BT064108">
    <property type="protein sequence ID" value="ACN28805.1"/>
    <property type="molecule type" value="mRNA"/>
</dbReference>
<accession>C0P739</accession>
<sequence length="97" mass="9314">MAPANRGVGRAGGRRLFAAAGSSAVVRAGATRAGGGGCEILGGCARGSHGSEGRAGGCARGSHASWRRLFAAAGSSAVVRAGATGVRGERGQSTCES</sequence>